<evidence type="ECO:0000256" key="3">
    <source>
        <dbReference type="ARBA" id="ARBA00023004"/>
    </source>
</evidence>
<dbReference type="KEGG" id="afg:AFULGI_00025090"/>
<dbReference type="HOGENOM" id="CLU_680777_0_0_2"/>
<dbReference type="SFLD" id="SFLDG01067">
    <property type="entry name" value="SPASM/twitch_domain_containing"/>
    <property type="match status" value="1"/>
</dbReference>
<keyword evidence="4" id="KW-0411">Iron-sulfur</keyword>
<dbReference type="PROSITE" id="PS51918">
    <property type="entry name" value="RADICAL_SAM"/>
    <property type="match status" value="1"/>
</dbReference>
<dbReference type="GO" id="GO:0046872">
    <property type="term" value="F:metal ion binding"/>
    <property type="evidence" value="ECO:0007669"/>
    <property type="project" value="UniProtKB-KW"/>
</dbReference>
<dbReference type="EMBL" id="CP006577">
    <property type="protein sequence ID" value="AIG99224.1"/>
    <property type="molecule type" value="Genomic_DNA"/>
</dbReference>
<keyword evidence="3" id="KW-0408">Iron</keyword>
<keyword evidence="1" id="KW-0949">S-adenosyl-L-methionine</keyword>
<dbReference type="PANTHER" id="PTHR11228">
    <property type="entry name" value="RADICAL SAM DOMAIN PROTEIN"/>
    <property type="match status" value="1"/>
</dbReference>
<evidence type="ECO:0000313" key="7">
    <source>
        <dbReference type="Proteomes" id="UP000028501"/>
    </source>
</evidence>
<keyword evidence="2" id="KW-0479">Metal-binding</keyword>
<dbReference type="AlphaFoldDB" id="A0A075WJ07"/>
<dbReference type="GeneID" id="24795981"/>
<gene>
    <name evidence="6" type="ORF">AFULGI_00025090</name>
</gene>
<dbReference type="Proteomes" id="UP000028501">
    <property type="component" value="Chromosome"/>
</dbReference>
<dbReference type="InterPro" id="IPR013785">
    <property type="entry name" value="Aldolase_TIM"/>
</dbReference>
<name>A0A075WJ07_ARCFL</name>
<evidence type="ECO:0000256" key="1">
    <source>
        <dbReference type="ARBA" id="ARBA00022691"/>
    </source>
</evidence>
<dbReference type="GO" id="GO:0003824">
    <property type="term" value="F:catalytic activity"/>
    <property type="evidence" value="ECO:0007669"/>
    <property type="project" value="InterPro"/>
</dbReference>
<feature type="domain" description="Radical SAM core" evidence="5">
    <location>
        <begin position="17"/>
        <end position="228"/>
    </location>
</feature>
<organism evidence="6 7">
    <name type="scientific">Archaeoglobus fulgidus DSM 8774</name>
    <dbReference type="NCBI Taxonomy" id="1344584"/>
    <lineage>
        <taxon>Archaea</taxon>
        <taxon>Methanobacteriati</taxon>
        <taxon>Methanobacteriota</taxon>
        <taxon>Archaeoglobi</taxon>
        <taxon>Archaeoglobales</taxon>
        <taxon>Archaeoglobaceae</taxon>
        <taxon>Archaeoglobus</taxon>
    </lineage>
</organism>
<dbReference type="InterPro" id="IPR050377">
    <property type="entry name" value="Radical_SAM_PqqE_MftC-like"/>
</dbReference>
<dbReference type="SUPFAM" id="SSF102114">
    <property type="entry name" value="Radical SAM enzymes"/>
    <property type="match status" value="1"/>
</dbReference>
<sequence length="404" mass="46435">MNDIEEAAKLYVQFEGFLMPTNINLSLTHKCSWSCLFCYKGCPRNLEMEGETLKLALDRIVSEPTISRVGMTGGEPTIHPYWREVAAYLNHFRKKVGLLTNGSGIRKDDIEFIPEVFESVQLSIHGVGKGAEKVTRSRNQKGLRVLEALANSKIIVEVVVEVLKPNLSEVIPLLEKIEEIWEDTGKPDEVSVSLPHVLSGNLRENLDLYLSKEEWNRLREEIERQCFPMTVVVKPYLEPKLYKLPHPTILCSEVEPDGYLYIDGLRIGSWREHEISELSYFYFSKGWRLVYEAVKKGVEIKSLPPFRAKLEKDLIPRIAKAIKILAGPDKIVLLKREDGRTRYAVCPPEIYFVLDRPLSYAFQILSVETVIEELKTLHDMGLIEFVETEILEDFEILEEEVEVR</sequence>
<evidence type="ECO:0000259" key="5">
    <source>
        <dbReference type="PROSITE" id="PS51918"/>
    </source>
</evidence>
<dbReference type="CDD" id="cd01335">
    <property type="entry name" value="Radical_SAM"/>
    <property type="match status" value="1"/>
</dbReference>
<dbReference type="InterPro" id="IPR007197">
    <property type="entry name" value="rSAM"/>
</dbReference>
<dbReference type="PANTHER" id="PTHR11228:SF7">
    <property type="entry name" value="PQQA PEPTIDE CYCLASE"/>
    <property type="match status" value="1"/>
</dbReference>
<dbReference type="GO" id="GO:0051536">
    <property type="term" value="F:iron-sulfur cluster binding"/>
    <property type="evidence" value="ECO:0007669"/>
    <property type="project" value="UniProtKB-KW"/>
</dbReference>
<reference evidence="6 7" key="1">
    <citation type="submission" date="2013-07" db="EMBL/GenBank/DDBJ databases">
        <title>Genome of Archaeoglobus fulgidus.</title>
        <authorList>
            <person name="Fiebig A."/>
            <person name="Birkeland N.-K."/>
        </authorList>
    </citation>
    <scope>NUCLEOTIDE SEQUENCE [LARGE SCALE GENOMIC DNA]</scope>
    <source>
        <strain evidence="6 7">DSM 8774</strain>
    </source>
</reference>
<protein>
    <submittedName>
        <fullName evidence="6">Putative Fe-S oxidoreductase</fullName>
    </submittedName>
</protein>
<dbReference type="InterPro" id="IPR058240">
    <property type="entry name" value="rSAM_sf"/>
</dbReference>
<dbReference type="Gene3D" id="3.20.20.70">
    <property type="entry name" value="Aldolase class I"/>
    <property type="match status" value="1"/>
</dbReference>
<dbReference type="RefSeq" id="WP_048096300.1">
    <property type="nucleotide sequence ID" value="NZ_CP006577.1"/>
</dbReference>
<proteinExistence type="predicted"/>
<evidence type="ECO:0000256" key="2">
    <source>
        <dbReference type="ARBA" id="ARBA00022723"/>
    </source>
</evidence>
<evidence type="ECO:0000256" key="4">
    <source>
        <dbReference type="ARBA" id="ARBA00023014"/>
    </source>
</evidence>
<accession>A0A075WJ07</accession>
<dbReference type="SFLD" id="SFLDS00029">
    <property type="entry name" value="Radical_SAM"/>
    <property type="match status" value="1"/>
</dbReference>
<dbReference type="Pfam" id="PF04055">
    <property type="entry name" value="Radical_SAM"/>
    <property type="match status" value="1"/>
</dbReference>
<evidence type="ECO:0000313" key="6">
    <source>
        <dbReference type="EMBL" id="AIG99224.1"/>
    </source>
</evidence>